<evidence type="ECO:0000256" key="1">
    <source>
        <dbReference type="SAM" id="MobiDB-lite"/>
    </source>
</evidence>
<dbReference type="GO" id="GO:0006355">
    <property type="term" value="P:regulation of DNA-templated transcription"/>
    <property type="evidence" value="ECO:0007669"/>
    <property type="project" value="InterPro"/>
</dbReference>
<dbReference type="InterPro" id="IPR011990">
    <property type="entry name" value="TPR-like_helical_dom_sf"/>
</dbReference>
<sequence length="1501" mass="160534">MSANGVGYHGGSTANGNGNGHAAHHLVPPQLIAPSITLPVNAGHESGSAETEDLVIPAEELLDNINDIVAIVRDEPKPLPTRYVRDVALQALFQGGQIEQALRVLRAGLDRISQYRPRPDQEKYYETWPLATLLAAINMSLSRAAPKVIIPDAKFQNLITQRQKSQYLAEAHSLLFAKPGQHRLVEPRQEGQIAVMLTRALLLSLSGAVADLESSLKLYENVLASEGNANNAVALLGKASILLRKRMYMQALRTYQHALKVTLTLGSNWRGPDPRIGIGLCLHSLGRTEDARTAWTRAVELAAQSPYPQSSGTSASLLLGISSLNIARSTGSLVPGSFGAHISVTETVARDTAYAGGIKSIQEAFQANNRAVLTTSLPSIGKNAMAAVVLAEHFCERGRLLLSEAIDHSSSIGSMDNEAKLNESLRMFRQSLKLGEHATQYADSRQAVVHAWLIFARTAHVASTHPLAEELLPTGAAALSAQAMTYFQRAVEDITRGAGGPARGSALSKDSGSGSSSSNQSANLTALPLALLSLAQLQLSAARALNALATLDSLLAPSSASLRGAGAGAGGAVSVLASSLPQHTLLELGIFSAALRSWQYKQAGAATVEDRAKERDRAKLTLERALRMVEGARAEVALGQSGTDGFGLGGNDGDEGAAAESTMVGWKENEEERAELRAEAAANMIPADQAPNDDDASGGEVAAQILIARSGLAGEGLGRASLKKVARIGREDPLLYAQMAELLESEHSSRRRAGHMYWEGISRVNELLEQVQRTDLEAGPSNRSKARRAELLKLRVYLKANLGSLLVLRGMQASGFGSNTPWAVGSDSGASAMRTYLLERGRGYLETALGMLSGAESAELQVSAANLGAMGSAGVASGSELDLEPIKVIAAYNVGRAYELLGQLESADAAFGAVLQQHPEYIDARVRLAILAVSGSRTSSKHRQTAMSLFKEALQSNPSDLDARAAFVCFLAGELPGSPTPPQWNVIKELSSQLFCGATPQGVKIFGTNAAAKLAQEEGRKDAFMLASLGWAYYQIALHTSGGSNSRAERSKGVNRAADLYDKALEQDPQCAFAAQGLAVLLAEDIIGDLVAQAAQSPAATHGAHARLGTKAISPQELAAANGMLPVGDVEIRRRKGAELALGVLSKLREVRDDGSVFVCMGHALMNKDENERALKAYELASSRYYEDKDPLVLQYLARAEYALGVQRRSPAHLKRSVDYLKAAQTIWHAKDTPAANMEAKFARYNAAVTAQKRVQMLFELDMEKKTLVEMKEAVESLQEAQESFTALLPDAKAGQLSFIDQHVIDQRIQYGESSLLRQSDKALADKAAHEAEVQRVRELFATQQREKEEAKIQARAQAEEAKRAREAEIAAERKRAREEASQIEYIRETTPDPAEKKARKKKEKGAKGGGGDADLFSGDEDDEGGAGGPSGAGGKKQPKEKKRKKLTQVEISDSEDGDGAGGGGDDEDGFGEGSEDERPKKRKKKKITVSDLIDSDEEMF</sequence>
<dbReference type="GO" id="GO:0000993">
    <property type="term" value="F:RNA polymerase II complex binding"/>
    <property type="evidence" value="ECO:0007669"/>
    <property type="project" value="TreeGrafter"/>
</dbReference>
<dbReference type="PANTHER" id="PTHR14027:SF2">
    <property type="entry name" value="RNA POLYMERASE-ASSOCIATED PROTEIN CTR9 HOMOLOG"/>
    <property type="match status" value="1"/>
</dbReference>
<dbReference type="Proteomes" id="UP000077671">
    <property type="component" value="Unassembled WGS sequence"/>
</dbReference>
<proteinExistence type="predicted"/>
<name>A0A177V577_9BASI</name>
<feature type="compositionally biased region" description="Basic and acidic residues" evidence="1">
    <location>
        <begin position="1367"/>
        <end position="1397"/>
    </location>
</feature>
<feature type="region of interest" description="Disordered" evidence="1">
    <location>
        <begin position="1"/>
        <end position="23"/>
    </location>
</feature>
<dbReference type="InterPro" id="IPR019734">
    <property type="entry name" value="TPR_rpt"/>
</dbReference>
<organism evidence="2 3">
    <name type="scientific">Tilletia caries</name>
    <name type="common">wheat bunt fungus</name>
    <dbReference type="NCBI Taxonomy" id="13290"/>
    <lineage>
        <taxon>Eukaryota</taxon>
        <taxon>Fungi</taxon>
        <taxon>Dikarya</taxon>
        <taxon>Basidiomycota</taxon>
        <taxon>Ustilaginomycotina</taxon>
        <taxon>Exobasidiomycetes</taxon>
        <taxon>Tilletiales</taxon>
        <taxon>Tilletiaceae</taxon>
        <taxon>Tilletia</taxon>
    </lineage>
</organism>
<reference evidence="2" key="2">
    <citation type="journal article" date="2019" name="IMA Fungus">
        <title>Genome sequencing and comparison of five Tilletia species to identify candidate genes for the detection of regulated species infecting wheat.</title>
        <authorList>
            <person name="Nguyen H.D.T."/>
            <person name="Sultana T."/>
            <person name="Kesanakurti P."/>
            <person name="Hambleton S."/>
        </authorList>
    </citation>
    <scope>NUCLEOTIDE SEQUENCE</scope>
    <source>
        <strain evidence="2">DAOMC 238032</strain>
    </source>
</reference>
<dbReference type="SMART" id="SM00028">
    <property type="entry name" value="TPR"/>
    <property type="match status" value="4"/>
</dbReference>
<dbReference type="GO" id="GO:0006368">
    <property type="term" value="P:transcription elongation by RNA polymerase II"/>
    <property type="evidence" value="ECO:0007669"/>
    <property type="project" value="TreeGrafter"/>
</dbReference>
<dbReference type="Gene3D" id="1.25.40.10">
    <property type="entry name" value="Tetratricopeptide repeat domain"/>
    <property type="match status" value="3"/>
</dbReference>
<feature type="compositionally biased region" description="Acidic residues" evidence="1">
    <location>
        <begin position="1453"/>
        <end position="1476"/>
    </location>
</feature>
<dbReference type="GO" id="GO:0016593">
    <property type="term" value="C:Cdc73/Paf1 complex"/>
    <property type="evidence" value="ECO:0007669"/>
    <property type="project" value="TreeGrafter"/>
</dbReference>
<evidence type="ECO:0000313" key="3">
    <source>
        <dbReference type="Proteomes" id="UP000077671"/>
    </source>
</evidence>
<comment type="caution">
    <text evidence="2">The sequence shown here is derived from an EMBL/GenBank/DDBJ whole genome shotgun (WGS) entry which is preliminary data.</text>
</comment>
<dbReference type="PANTHER" id="PTHR14027">
    <property type="entry name" value="RNA POLYMERASE-ASSOCIATED PROTEIN CTR9"/>
    <property type="match status" value="1"/>
</dbReference>
<accession>A0A177V577</accession>
<dbReference type="EMBL" id="LWDD02000040">
    <property type="protein sequence ID" value="KAE8264881.1"/>
    <property type="molecule type" value="Genomic_DNA"/>
</dbReference>
<gene>
    <name evidence="2" type="ORF">A4X03_0g627</name>
</gene>
<protein>
    <submittedName>
        <fullName evidence="2">Uncharacterized protein</fullName>
    </submittedName>
</protein>
<dbReference type="SUPFAM" id="SSF48452">
    <property type="entry name" value="TPR-like"/>
    <property type="match status" value="2"/>
</dbReference>
<dbReference type="InterPro" id="IPR031101">
    <property type="entry name" value="Ctr9"/>
</dbReference>
<feature type="region of interest" description="Disordered" evidence="1">
    <location>
        <begin position="498"/>
        <end position="519"/>
    </location>
</feature>
<feature type="compositionally biased region" description="Basic residues" evidence="1">
    <location>
        <begin position="1437"/>
        <end position="1447"/>
    </location>
</feature>
<feature type="compositionally biased region" description="Low complexity" evidence="1">
    <location>
        <begin position="504"/>
        <end position="519"/>
    </location>
</feature>
<reference evidence="2" key="1">
    <citation type="submission" date="2016-04" db="EMBL/GenBank/DDBJ databases">
        <authorList>
            <person name="Nguyen H.D."/>
            <person name="Kesanakurti P."/>
            <person name="Cullis J."/>
            <person name="Levesque C.A."/>
            <person name="Hambleton S."/>
        </authorList>
    </citation>
    <scope>NUCLEOTIDE SEQUENCE</scope>
    <source>
        <strain evidence="2">DAOMC 238032</strain>
    </source>
</reference>
<evidence type="ECO:0000313" key="2">
    <source>
        <dbReference type="EMBL" id="KAE8264881.1"/>
    </source>
</evidence>
<feature type="region of interest" description="Disordered" evidence="1">
    <location>
        <begin position="1367"/>
        <end position="1501"/>
    </location>
</feature>
<feature type="compositionally biased region" description="Gly residues" evidence="1">
    <location>
        <begin position="1426"/>
        <end position="1435"/>
    </location>
</feature>